<comment type="caution">
    <text evidence="3">The sequence shown here is derived from an EMBL/GenBank/DDBJ whole genome shotgun (WGS) entry which is preliminary data.</text>
</comment>
<feature type="region of interest" description="Disordered" evidence="1">
    <location>
        <begin position="285"/>
        <end position="304"/>
    </location>
</feature>
<dbReference type="Proteomes" id="UP001283361">
    <property type="component" value="Unassembled WGS sequence"/>
</dbReference>
<feature type="region of interest" description="Disordered" evidence="1">
    <location>
        <begin position="182"/>
        <end position="257"/>
    </location>
</feature>
<keyword evidence="4" id="KW-1185">Reference proteome</keyword>
<dbReference type="InterPro" id="IPR056557">
    <property type="entry name" value="NELF-A_N"/>
</dbReference>
<accession>A0AAE1AP02</accession>
<sequence>MAAGDTALWLHNKLGSTDDLWSGKSICSQITHAKLLNIQECFHALQSHVKVKLLLSFLHIARRSVEQWQSDLEEVIMLGINDPDPWVAAIGEIMREFPATGSLLMVEQDNRTDSVMLVCLDEMKSLAESSNVNMIPLECQYLNKASLAAAAGTLPEPAKHFTVKRKPKSAALRAEIVQKSSETLLNKRNHPSSSLPIKSRSFAKKMDMTPLKMPPSRSLSGSDFRSPTNSLRIGSPLTRSPITPMQIPSRHSSTKKDSKIKLLEIEDMPVGAKEAKRRKKIAELAQETQRKEREAAAAAETTTAGTNNVTSTAVATTAPASYTPDYAAGLVAPATAKMPMTVLSVSTSALTQPTPTYLPSSARPNSSTMTLSGVGAISVSTQPNTSSKQLPQNLSQQLKQQLLKAPSSLTVSPVGSAAPSTMMTTNPALILSASQNQQQKGSITVGNKTAAVPPSATNIIVGTPISGATTFPVTKVRGNTPQTMFVPAQAATTLVRSQQILTLRSAVQPVQTQIQATSAAPLTSIGTGLRLAAPIGQGAQIAPAAAPAKKGLSLTKEQMNEAQEMFKASNKVSRPEKALILGFMAGSRENPCPKQGDILNIKLSEREEVVQLPDGSKKKKIEDTYFQMNYATGEWKRFHKVRDAVIS</sequence>
<reference evidence="3" key="1">
    <citation type="journal article" date="2023" name="G3 (Bethesda)">
        <title>A reference genome for the long-term kleptoplast-retaining sea slug Elysia crispata morphotype clarki.</title>
        <authorList>
            <person name="Eastman K.E."/>
            <person name="Pendleton A.L."/>
            <person name="Shaikh M.A."/>
            <person name="Suttiyut T."/>
            <person name="Ogas R."/>
            <person name="Tomko P."/>
            <person name="Gavelis G."/>
            <person name="Widhalm J.R."/>
            <person name="Wisecaver J.H."/>
        </authorList>
    </citation>
    <scope>NUCLEOTIDE SEQUENCE</scope>
    <source>
        <strain evidence="3">ECLA1</strain>
    </source>
</reference>
<dbReference type="PROSITE" id="PS51838">
    <property type="entry name" value="HDAG"/>
    <property type="match status" value="1"/>
</dbReference>
<feature type="compositionally biased region" description="Polar residues" evidence="1">
    <location>
        <begin position="182"/>
        <end position="196"/>
    </location>
</feature>
<gene>
    <name evidence="3" type="ORF">RRG08_012532</name>
</gene>
<dbReference type="InterPro" id="IPR037517">
    <property type="entry name" value="HDAG_dom"/>
</dbReference>
<evidence type="ECO:0000259" key="2">
    <source>
        <dbReference type="PROSITE" id="PS51838"/>
    </source>
</evidence>
<dbReference type="InterPro" id="IPR052828">
    <property type="entry name" value="NELF-A_domain"/>
</dbReference>
<feature type="region of interest" description="Disordered" evidence="1">
    <location>
        <begin position="350"/>
        <end position="369"/>
    </location>
</feature>
<evidence type="ECO:0000313" key="4">
    <source>
        <dbReference type="Proteomes" id="UP001283361"/>
    </source>
</evidence>
<feature type="domain" description="HDAg" evidence="2">
    <location>
        <begin position="86"/>
        <end position="263"/>
    </location>
</feature>
<dbReference type="PANTHER" id="PTHR13328:SF4">
    <property type="entry name" value="NEGATIVE ELONGATION FACTOR A"/>
    <property type="match status" value="1"/>
</dbReference>
<dbReference type="EMBL" id="JAWDGP010001473">
    <property type="protein sequence ID" value="KAK3791349.1"/>
    <property type="molecule type" value="Genomic_DNA"/>
</dbReference>
<evidence type="ECO:0000313" key="3">
    <source>
        <dbReference type="EMBL" id="KAK3791349.1"/>
    </source>
</evidence>
<feature type="compositionally biased region" description="Polar residues" evidence="1">
    <location>
        <begin position="217"/>
        <end position="243"/>
    </location>
</feature>
<protein>
    <recommendedName>
        <fullName evidence="2">HDAg domain-containing protein</fullName>
    </recommendedName>
</protein>
<dbReference type="GO" id="GO:0034244">
    <property type="term" value="P:negative regulation of transcription elongation by RNA polymerase II"/>
    <property type="evidence" value="ECO:0007669"/>
    <property type="project" value="TreeGrafter"/>
</dbReference>
<proteinExistence type="predicted"/>
<dbReference type="PANTHER" id="PTHR13328">
    <property type="entry name" value="NEGATIVE ELONGATION FACTOR A NELF-A"/>
    <property type="match status" value="1"/>
</dbReference>
<dbReference type="AlphaFoldDB" id="A0AAE1AP02"/>
<organism evidence="3 4">
    <name type="scientific">Elysia crispata</name>
    <name type="common">lettuce slug</name>
    <dbReference type="NCBI Taxonomy" id="231223"/>
    <lineage>
        <taxon>Eukaryota</taxon>
        <taxon>Metazoa</taxon>
        <taxon>Spiralia</taxon>
        <taxon>Lophotrochozoa</taxon>
        <taxon>Mollusca</taxon>
        <taxon>Gastropoda</taxon>
        <taxon>Heterobranchia</taxon>
        <taxon>Euthyneura</taxon>
        <taxon>Panpulmonata</taxon>
        <taxon>Sacoglossa</taxon>
        <taxon>Placobranchoidea</taxon>
        <taxon>Plakobranchidae</taxon>
        <taxon>Elysia</taxon>
    </lineage>
</organism>
<dbReference type="Pfam" id="PF23553">
    <property type="entry name" value="NELF-A_N"/>
    <property type="match status" value="1"/>
</dbReference>
<name>A0AAE1AP02_9GAST</name>
<dbReference type="GO" id="GO:0032021">
    <property type="term" value="C:NELF complex"/>
    <property type="evidence" value="ECO:0007669"/>
    <property type="project" value="TreeGrafter"/>
</dbReference>
<evidence type="ECO:0000256" key="1">
    <source>
        <dbReference type="SAM" id="MobiDB-lite"/>
    </source>
</evidence>